<evidence type="ECO:0000256" key="2">
    <source>
        <dbReference type="ARBA" id="ARBA00022475"/>
    </source>
</evidence>
<evidence type="ECO:0000313" key="9">
    <source>
        <dbReference type="Proteomes" id="UP000195781"/>
    </source>
</evidence>
<dbReference type="PANTHER" id="PTHR36115">
    <property type="entry name" value="PROLINE-RICH ANTIGEN HOMOLOG-RELATED"/>
    <property type="match status" value="1"/>
</dbReference>
<dbReference type="AlphaFoldDB" id="A0A1Y3Y038"/>
<dbReference type="PANTHER" id="PTHR36115:SF6">
    <property type="entry name" value="PROLINE-RICH ANTIGEN HOMOLOG"/>
    <property type="match status" value="1"/>
</dbReference>
<evidence type="ECO:0000256" key="4">
    <source>
        <dbReference type="ARBA" id="ARBA00022989"/>
    </source>
</evidence>
<comment type="caution">
    <text evidence="8">The sequence shown here is derived from an EMBL/GenBank/DDBJ whole genome shotgun (WGS) entry which is preliminary data.</text>
</comment>
<comment type="subcellular location">
    <subcellularLocation>
        <location evidence="1">Cell membrane</location>
        <topology evidence="1">Multi-pass membrane protein</topology>
    </subcellularLocation>
</comment>
<feature type="transmembrane region" description="Helical" evidence="6">
    <location>
        <begin position="32"/>
        <end position="50"/>
    </location>
</feature>
<gene>
    <name evidence="8" type="ORF">B5G02_00810</name>
</gene>
<evidence type="ECO:0000313" key="8">
    <source>
        <dbReference type="EMBL" id="OUN89928.1"/>
    </source>
</evidence>
<keyword evidence="9" id="KW-1185">Reference proteome</keyword>
<dbReference type="InterPro" id="IPR010432">
    <property type="entry name" value="RDD"/>
</dbReference>
<accession>A0A1Y3Y038</accession>
<sequence>MKGEDEMGKRSGSSARVLAPATFWRRGAAFAFDWYVGALATSLPIAFVASMQGREVTDQLISTFVAPYGLYAGIAGLLAGLVYYAVVPMACAGQTLGKRLLHVRIVAVGGGEASPVALAVRQVLGMMLIEGAAVGTSTVIRGLVEIATGAVLPTWAYAVSFAITLASVALFAFRRDGRSLHDLLAGTMVVDA</sequence>
<evidence type="ECO:0000259" key="7">
    <source>
        <dbReference type="Pfam" id="PF06271"/>
    </source>
</evidence>
<dbReference type="OrthoDB" id="3183738at2"/>
<feature type="transmembrane region" description="Helical" evidence="6">
    <location>
        <begin position="155"/>
        <end position="173"/>
    </location>
</feature>
<keyword evidence="4 6" id="KW-1133">Transmembrane helix</keyword>
<name>A0A1Y3Y038_9ACTN</name>
<keyword evidence="2" id="KW-1003">Cell membrane</keyword>
<dbReference type="Proteomes" id="UP000195781">
    <property type="component" value="Unassembled WGS sequence"/>
</dbReference>
<keyword evidence="3 6" id="KW-0812">Transmembrane</keyword>
<evidence type="ECO:0000256" key="5">
    <source>
        <dbReference type="ARBA" id="ARBA00023136"/>
    </source>
</evidence>
<dbReference type="InterPro" id="IPR051791">
    <property type="entry name" value="Pra-immunoreactive"/>
</dbReference>
<evidence type="ECO:0000256" key="6">
    <source>
        <dbReference type="SAM" id="Phobius"/>
    </source>
</evidence>
<reference evidence="9" key="1">
    <citation type="submission" date="2017-04" db="EMBL/GenBank/DDBJ databases">
        <title>Function of individual gut microbiota members based on whole genome sequencing of pure cultures obtained from chicken caecum.</title>
        <authorList>
            <person name="Medvecky M."/>
            <person name="Cejkova D."/>
            <person name="Polansky O."/>
            <person name="Karasova D."/>
            <person name="Kubasova T."/>
            <person name="Cizek A."/>
            <person name="Rychlik I."/>
        </authorList>
    </citation>
    <scope>NUCLEOTIDE SEQUENCE [LARGE SCALE GENOMIC DNA]</scope>
    <source>
        <strain evidence="9">An5</strain>
    </source>
</reference>
<evidence type="ECO:0000256" key="1">
    <source>
        <dbReference type="ARBA" id="ARBA00004651"/>
    </source>
</evidence>
<keyword evidence="5 6" id="KW-0472">Membrane</keyword>
<dbReference type="EMBL" id="NFIE01000001">
    <property type="protein sequence ID" value="OUN89928.1"/>
    <property type="molecule type" value="Genomic_DNA"/>
</dbReference>
<evidence type="ECO:0000256" key="3">
    <source>
        <dbReference type="ARBA" id="ARBA00022692"/>
    </source>
</evidence>
<protein>
    <submittedName>
        <fullName evidence="8">RDD family protein</fullName>
    </submittedName>
</protein>
<feature type="domain" description="RDD" evidence="7">
    <location>
        <begin position="21"/>
        <end position="186"/>
    </location>
</feature>
<dbReference type="GO" id="GO:0005886">
    <property type="term" value="C:plasma membrane"/>
    <property type="evidence" value="ECO:0007669"/>
    <property type="project" value="UniProtKB-SubCell"/>
</dbReference>
<organism evidence="8 9">
    <name type="scientific">[Collinsella] massiliensis</name>
    <dbReference type="NCBI Taxonomy" id="1232426"/>
    <lineage>
        <taxon>Bacteria</taxon>
        <taxon>Bacillati</taxon>
        <taxon>Actinomycetota</taxon>
        <taxon>Coriobacteriia</taxon>
        <taxon>Coriobacteriales</taxon>
        <taxon>Coriobacteriaceae</taxon>
        <taxon>Enorma</taxon>
    </lineage>
</organism>
<feature type="transmembrane region" description="Helical" evidence="6">
    <location>
        <begin position="70"/>
        <end position="92"/>
    </location>
</feature>
<dbReference type="Pfam" id="PF06271">
    <property type="entry name" value="RDD"/>
    <property type="match status" value="1"/>
</dbReference>
<proteinExistence type="predicted"/>